<feature type="transmembrane region" description="Helical" evidence="1">
    <location>
        <begin position="50"/>
        <end position="70"/>
    </location>
</feature>
<dbReference type="PANTHER" id="PTHR40700:SF1">
    <property type="entry name" value="DUF63 DOMAIN-CONTAINING PROTEIN"/>
    <property type="match status" value="1"/>
</dbReference>
<feature type="transmembrane region" description="Helical" evidence="1">
    <location>
        <begin position="21"/>
        <end position="38"/>
    </location>
</feature>
<feature type="transmembrane region" description="Helical" evidence="1">
    <location>
        <begin position="172"/>
        <end position="192"/>
    </location>
</feature>
<dbReference type="EMBL" id="LYOS01000002">
    <property type="protein sequence ID" value="OFV68024.1"/>
    <property type="molecule type" value="Genomic_DNA"/>
</dbReference>
<evidence type="ECO:0000256" key="1">
    <source>
        <dbReference type="SAM" id="Phobius"/>
    </source>
</evidence>
<comment type="caution">
    <text evidence="2">The sequence shown here is derived from an EMBL/GenBank/DDBJ whole genome shotgun (WGS) entry which is preliminary data.</text>
</comment>
<keyword evidence="1" id="KW-0472">Membrane</keyword>
<keyword evidence="1" id="KW-0812">Transmembrane</keyword>
<keyword evidence="3" id="KW-1185">Reference proteome</keyword>
<protein>
    <submittedName>
        <fullName evidence="2">Membrane protein containing DUF63</fullName>
    </submittedName>
</protein>
<dbReference type="Pfam" id="PF01889">
    <property type="entry name" value="DUF63"/>
    <property type="match status" value="1"/>
</dbReference>
<evidence type="ECO:0000313" key="2">
    <source>
        <dbReference type="EMBL" id="OFV68024.1"/>
    </source>
</evidence>
<sequence>MCLFGLLRLLKYFEIRIDTRFIFSLIPYIFVGSTLRVIEDANLINPPLSYLLVTPLIYFLVFVVVLTILLVSIRLRPQFHTLFGSFGIFWAFLNLLILVIAEDVVNLWVLPAVILIALGTITPFYLLLRTNRENMIILTSHLLDAASTFIGVDYLSYHPKHVIERLLIEHTGTAFSMIPLKLTILIPLLYLLDRELHDAADADIKGILILTLIVVGLAPAIRNTTRMVFGI</sequence>
<dbReference type="Proteomes" id="UP000186940">
    <property type="component" value="Unassembled WGS sequence"/>
</dbReference>
<dbReference type="PANTHER" id="PTHR40700">
    <property type="entry name" value="HYPOTHETICAL MEMBRANE PROTEIN, CONSERVED, DUF63 FAMILY"/>
    <property type="match status" value="1"/>
</dbReference>
<organism evidence="2 3">
    <name type="scientific">Candidatus Syntropharchaeum caldarium</name>
    <dbReference type="NCBI Taxonomy" id="1838285"/>
    <lineage>
        <taxon>Archaea</taxon>
        <taxon>Methanobacteriati</taxon>
        <taxon>Methanobacteriota</taxon>
        <taxon>Stenosarchaea group</taxon>
        <taxon>Methanomicrobia</taxon>
        <taxon>Methanosarcinales</taxon>
        <taxon>ANME-2 cluster</taxon>
        <taxon>Candidatus Syntropharchaeum</taxon>
    </lineage>
</organism>
<dbReference type="InterPro" id="IPR002749">
    <property type="entry name" value="DUF63"/>
</dbReference>
<gene>
    <name evidence="2" type="ORF">SCAL_000664</name>
</gene>
<dbReference type="AlphaFoldDB" id="A0A1F2PAE3"/>
<feature type="transmembrane region" description="Helical" evidence="1">
    <location>
        <begin position="204"/>
        <end position="221"/>
    </location>
</feature>
<name>A0A1F2PAE3_9EURY</name>
<keyword evidence="1" id="KW-1133">Transmembrane helix</keyword>
<dbReference type="STRING" id="1838285.SCAL_000664"/>
<accession>A0A1F2PAE3</accession>
<feature type="transmembrane region" description="Helical" evidence="1">
    <location>
        <begin position="82"/>
        <end position="101"/>
    </location>
</feature>
<feature type="transmembrane region" description="Helical" evidence="1">
    <location>
        <begin position="107"/>
        <end position="128"/>
    </location>
</feature>
<proteinExistence type="predicted"/>
<evidence type="ECO:0000313" key="3">
    <source>
        <dbReference type="Proteomes" id="UP000186940"/>
    </source>
</evidence>
<reference evidence="2" key="1">
    <citation type="submission" date="2016-05" db="EMBL/GenBank/DDBJ databases">
        <title>Microbial consortia oxidize butane by reversing methanogenesis.</title>
        <authorList>
            <person name="Laso-Perez R."/>
            <person name="Richter M."/>
            <person name="Wegener G."/>
            <person name="Musat F."/>
        </authorList>
    </citation>
    <scope>NUCLEOTIDE SEQUENCE [LARGE SCALE GENOMIC DNA]</scope>
    <source>
        <strain evidence="2">BOX2</strain>
    </source>
</reference>
<feature type="transmembrane region" description="Helical" evidence="1">
    <location>
        <begin position="135"/>
        <end position="152"/>
    </location>
</feature>